<reference evidence="2" key="1">
    <citation type="submission" date="2015-12" db="EMBL/GenBank/DDBJ databases">
        <title>De novo transcriptome assembly of four potential Pierce s Disease insect vectors from Arizona vineyards.</title>
        <authorList>
            <person name="Tassone E.E."/>
        </authorList>
    </citation>
    <scope>NUCLEOTIDE SEQUENCE</scope>
</reference>
<dbReference type="InterPro" id="IPR000477">
    <property type="entry name" value="RT_dom"/>
</dbReference>
<dbReference type="PROSITE" id="PS50878">
    <property type="entry name" value="RT_POL"/>
    <property type="match status" value="1"/>
</dbReference>
<dbReference type="PANTHER" id="PTHR33332">
    <property type="entry name" value="REVERSE TRANSCRIPTASE DOMAIN-CONTAINING PROTEIN"/>
    <property type="match status" value="1"/>
</dbReference>
<sequence length="120" mass="13766">RPIKAGVPQGSVLGPLLYLLYTNDIPTTPSVSLRLFADDAMFLCSSMNVNHGVKLLQRQMDLLQPRLQKWRVAVNTDKTEGITFPYSRHRKQIQLNSKHIAWKRSVRYLGVTLDSQLTFR</sequence>
<evidence type="ECO:0000313" key="2">
    <source>
        <dbReference type="EMBL" id="JAS34034.1"/>
    </source>
</evidence>
<gene>
    <name evidence="2" type="ORF">g.45926</name>
</gene>
<dbReference type="EMBL" id="GEDC01003264">
    <property type="protein sequence ID" value="JAS34034.1"/>
    <property type="molecule type" value="Transcribed_RNA"/>
</dbReference>
<dbReference type="Pfam" id="PF00078">
    <property type="entry name" value="RVT_1"/>
    <property type="match status" value="1"/>
</dbReference>
<accession>A0A1B6E852</accession>
<feature type="domain" description="Reverse transcriptase" evidence="1">
    <location>
        <begin position="1"/>
        <end position="113"/>
    </location>
</feature>
<protein>
    <recommendedName>
        <fullName evidence="1">Reverse transcriptase domain-containing protein</fullName>
    </recommendedName>
</protein>
<name>A0A1B6E852_9HEMI</name>
<feature type="non-terminal residue" evidence="2">
    <location>
        <position position="1"/>
    </location>
</feature>
<organism evidence="2">
    <name type="scientific">Clastoptera arizonana</name>
    <name type="common">Arizona spittle bug</name>
    <dbReference type="NCBI Taxonomy" id="38151"/>
    <lineage>
        <taxon>Eukaryota</taxon>
        <taxon>Metazoa</taxon>
        <taxon>Ecdysozoa</taxon>
        <taxon>Arthropoda</taxon>
        <taxon>Hexapoda</taxon>
        <taxon>Insecta</taxon>
        <taxon>Pterygota</taxon>
        <taxon>Neoptera</taxon>
        <taxon>Paraneoptera</taxon>
        <taxon>Hemiptera</taxon>
        <taxon>Auchenorrhyncha</taxon>
        <taxon>Cercopoidea</taxon>
        <taxon>Clastopteridae</taxon>
        <taxon>Clastoptera</taxon>
    </lineage>
</organism>
<dbReference type="AlphaFoldDB" id="A0A1B6E852"/>
<feature type="non-terminal residue" evidence="2">
    <location>
        <position position="120"/>
    </location>
</feature>
<evidence type="ECO:0000259" key="1">
    <source>
        <dbReference type="PROSITE" id="PS50878"/>
    </source>
</evidence>
<proteinExistence type="predicted"/>